<gene>
    <name evidence="5" type="ORF">QQX98_006578</name>
</gene>
<dbReference type="InterPro" id="IPR036514">
    <property type="entry name" value="SGNH_hydro_sf"/>
</dbReference>
<evidence type="ECO:0000259" key="4">
    <source>
        <dbReference type="Pfam" id="PF13472"/>
    </source>
</evidence>
<dbReference type="EMBL" id="JAZAVJ010000100">
    <property type="protein sequence ID" value="KAK7414551.1"/>
    <property type="molecule type" value="Genomic_DNA"/>
</dbReference>
<name>A0ABR1H0F1_9HYPO</name>
<evidence type="ECO:0000256" key="2">
    <source>
        <dbReference type="SAM" id="MobiDB-lite"/>
    </source>
</evidence>
<evidence type="ECO:0000256" key="3">
    <source>
        <dbReference type="SAM" id="Phobius"/>
    </source>
</evidence>
<protein>
    <recommendedName>
        <fullName evidence="4">SGNH hydrolase-type esterase domain-containing protein</fullName>
    </recommendedName>
</protein>
<evidence type="ECO:0000313" key="5">
    <source>
        <dbReference type="EMBL" id="KAK7414551.1"/>
    </source>
</evidence>
<feature type="transmembrane region" description="Helical" evidence="3">
    <location>
        <begin position="1288"/>
        <end position="1310"/>
    </location>
</feature>
<dbReference type="Gene3D" id="3.40.50.1110">
    <property type="entry name" value="SGNH hydrolase"/>
    <property type="match status" value="1"/>
</dbReference>
<dbReference type="InterPro" id="IPR028994">
    <property type="entry name" value="Integrin_alpha_N"/>
</dbReference>
<sequence length="1411" mass="155320">MSFDVRAATPDQALAKYRVHILPSVLFNMRRSTLPGWALFFLLISLSGLFRGPEAISAYAFPHGDDQSDDHGASISFNASHLERRQDAKVPLRILALGASITWGVGSSNGNGFRKPLRDALRYDGWEVNMVGSRRGGTMIDWDNEGTPGALIHELRDHFKKSAGYKANVVVINCGTNDAIQARDLANAGSRMADVLNDIWATSGMENTCVMLSTLVPAGTSSWNTNRILINAQYRAQVSRLSSAGRCVYLADMDPVGTGNGWMSLSSDIGSDGIHPTDQGFLKMGYVFYKAITKAAAAGHLRAPATISSGIATGCAKVLGRGIYAGGLTQKGSGDDDGIYYHNSVSMGIVLTHTSEWDRDQWRFARLYGRQYDDFVGWYEPEPGSHRFVVYRNTGAGKFVRISDMNPDLKCIPKGVRFIDMNADGYDDLVCIAPDGSAYLSINQRDGTATKPPTFKRVSATAFIKGTEGFAQERVILADIDGDGRGDYCILDDGGNVQCWRNGWVNDIPAYWQPLGIRFTAKGMGDGRGVRFEDINGDGRDDWIWVSDTGATTTWTNSRSCQDGKLGDGLNVAWRQGFFTGKSSGPTHSGLSSFASSGLRGRVHFGRIFGEPQDFGLLGRADYIFLEHTDLPDGKHRFDMRVWKNIGFGGTKLKADGNKYCNMKGHKDGREDYVWVHSKGSMRVYPNRGVTHIAGDESFWEVVEQMWEPTAYVGKSLDRRDLHLADWDGDGACDIIWVNPDNGNRPSVWLNKYPITGRWTWDYYADPPTARAANVNCAQKRGLGIHDLSVRFADVTGNGRDDFLCIENDGRVTGYLHRDDNTWENAGQIKFAEGHDRANLRWADVNGDGRDDMLWIDKFNGNAVVYYNRGRADPAQTSGSSISWGKTSGPVYDGNRAGTCIYYPDLDGNGRADMHSLMGTFDNRAETWYNPSCGLTDREGDDPGGVSNPNLPVQPADPDPGPGGGDTGGGGGQPYYPNPGEDEPLPACEGKYETIDELRNDIGLIPLHCGPQYILPILQGILRKSKEKYDKIMADGYDKSFSIYAKYSASIAGERLFSFLKENGDKFFTCQVVEEVTCCPVCEYEGKDCRYCTNDSDICIPDRPWGGANSTWENKTEACPPDYSERGIGDNQWHTTTWTMREAKKRDFYDALAAETGIIEDNIRTGGNVMLPDWALDNACARQMGFGAMEPSCFRKGWWIHPPVLFNFTEDSITNPKDLVKTALDRVDEAGGDLATVAFRVASGDYVRETFAEDPVDAIAMPTFMVEESIRYMEEVVETAKEIEADKAMLFLINFLSAIFMILPVLGTTLGNMGMAQLGRVMVLVGELGGTGLAIRDVVIAENTAPLLVFSLIMSARSIRDSTRVVQAAKIRRGMTPKEVSVFSEMVARNLDATGMVSRRAAIPPMCARYA</sequence>
<dbReference type="SUPFAM" id="SSF69318">
    <property type="entry name" value="Integrin alpha N-terminal domain"/>
    <property type="match status" value="2"/>
</dbReference>
<dbReference type="InterPro" id="IPR013517">
    <property type="entry name" value="FG-GAP"/>
</dbReference>
<dbReference type="PANTHER" id="PTHR30383">
    <property type="entry name" value="THIOESTERASE 1/PROTEASE 1/LYSOPHOSPHOLIPASE L1"/>
    <property type="match status" value="1"/>
</dbReference>
<dbReference type="Pfam" id="PF13517">
    <property type="entry name" value="FG-GAP_3"/>
    <property type="match status" value="2"/>
</dbReference>
<dbReference type="Gene3D" id="2.130.10.130">
    <property type="entry name" value="Integrin alpha, N-terminal"/>
    <property type="match status" value="2"/>
</dbReference>
<dbReference type="PANTHER" id="PTHR30383:SF31">
    <property type="entry name" value="SGNH HYDROLASE-TYPE ESTERASE DOMAIN-CONTAINING PROTEIN-RELATED"/>
    <property type="match status" value="1"/>
</dbReference>
<keyword evidence="1" id="KW-0732">Signal</keyword>
<dbReference type="Proteomes" id="UP001498476">
    <property type="component" value="Unassembled WGS sequence"/>
</dbReference>
<reference evidence="5 6" key="1">
    <citation type="journal article" date="2025" name="Microbiol. Resour. Announc.">
        <title>Draft genome sequences for Neonectria magnoliae and Neonectria punicea, canker pathogens of Liriodendron tulipifera and Acer saccharum in West Virginia.</title>
        <authorList>
            <person name="Petronek H.M."/>
            <person name="Kasson M.T."/>
            <person name="Metheny A.M."/>
            <person name="Stauder C.M."/>
            <person name="Lovett B."/>
            <person name="Lynch S.C."/>
            <person name="Garnas J.R."/>
            <person name="Kasson L.R."/>
            <person name="Stajich J.E."/>
        </authorList>
    </citation>
    <scope>NUCLEOTIDE SEQUENCE [LARGE SCALE GENOMIC DNA]</scope>
    <source>
        <strain evidence="5 6">NRRL 64653</strain>
    </source>
</reference>
<accession>A0ABR1H0F1</accession>
<comment type="caution">
    <text evidence="5">The sequence shown here is derived from an EMBL/GenBank/DDBJ whole genome shotgun (WGS) entry which is preliminary data.</text>
</comment>
<dbReference type="SUPFAM" id="SSF52266">
    <property type="entry name" value="SGNH hydrolase"/>
    <property type="match status" value="1"/>
</dbReference>
<proteinExistence type="predicted"/>
<keyword evidence="3" id="KW-1133">Transmembrane helix</keyword>
<dbReference type="InterPro" id="IPR013830">
    <property type="entry name" value="SGNH_hydro"/>
</dbReference>
<feature type="region of interest" description="Disordered" evidence="2">
    <location>
        <begin position="932"/>
        <end position="988"/>
    </location>
</feature>
<evidence type="ECO:0000256" key="1">
    <source>
        <dbReference type="ARBA" id="ARBA00022729"/>
    </source>
</evidence>
<dbReference type="InterPro" id="IPR051532">
    <property type="entry name" value="Ester_Hydrolysis_Enzymes"/>
</dbReference>
<keyword evidence="3" id="KW-0472">Membrane</keyword>
<feature type="domain" description="SGNH hydrolase-type esterase" evidence="4">
    <location>
        <begin position="96"/>
        <end position="280"/>
    </location>
</feature>
<organism evidence="5 6">
    <name type="scientific">Neonectria punicea</name>
    <dbReference type="NCBI Taxonomy" id="979145"/>
    <lineage>
        <taxon>Eukaryota</taxon>
        <taxon>Fungi</taxon>
        <taxon>Dikarya</taxon>
        <taxon>Ascomycota</taxon>
        <taxon>Pezizomycotina</taxon>
        <taxon>Sordariomycetes</taxon>
        <taxon>Hypocreomycetidae</taxon>
        <taxon>Hypocreales</taxon>
        <taxon>Nectriaceae</taxon>
        <taxon>Neonectria</taxon>
    </lineage>
</organism>
<evidence type="ECO:0000313" key="6">
    <source>
        <dbReference type="Proteomes" id="UP001498476"/>
    </source>
</evidence>
<keyword evidence="3" id="KW-0812">Transmembrane</keyword>
<keyword evidence="6" id="KW-1185">Reference proteome</keyword>
<feature type="compositionally biased region" description="Gly residues" evidence="2">
    <location>
        <begin position="962"/>
        <end position="973"/>
    </location>
</feature>
<dbReference type="Pfam" id="PF13472">
    <property type="entry name" value="Lipase_GDSL_2"/>
    <property type="match status" value="1"/>
</dbReference>